<evidence type="ECO:0000313" key="3">
    <source>
        <dbReference type="EMBL" id="GAA0592803.1"/>
    </source>
</evidence>
<dbReference type="Gene3D" id="3.90.950.20">
    <property type="entry name" value="CinA-like"/>
    <property type="match status" value="1"/>
</dbReference>
<accession>A0ABN1FKU6</accession>
<evidence type="ECO:0000313" key="4">
    <source>
        <dbReference type="Proteomes" id="UP001500668"/>
    </source>
</evidence>
<sequence length="181" mass="18987">MDSRDDSHEEMLVSQDSQKPQESMEEKAARLGELLRTRGLSISTAESLTGGMLGAALTGTPGASDYYLGGAITYATEAKARILSVDEHVLATQGPVSPVTAEQMAHGVRRLYASSVAVSTTGVAGPTGQGGKPVGLVYIGVSDADGTQSHEFRSTGTSRDEVRRQTVEQALEILIGHLEKG</sequence>
<feature type="domain" description="CinA C-terminal" evidence="2">
    <location>
        <begin position="26"/>
        <end position="175"/>
    </location>
</feature>
<keyword evidence="4" id="KW-1185">Reference proteome</keyword>
<comment type="caution">
    <text evidence="3">The sequence shown here is derived from an EMBL/GenBank/DDBJ whole genome shotgun (WGS) entry which is preliminary data.</text>
</comment>
<evidence type="ECO:0000259" key="2">
    <source>
        <dbReference type="Pfam" id="PF02464"/>
    </source>
</evidence>
<organism evidence="3 4">
    <name type="scientific">Streptomyces crystallinus</name>
    <dbReference type="NCBI Taxonomy" id="68191"/>
    <lineage>
        <taxon>Bacteria</taxon>
        <taxon>Bacillati</taxon>
        <taxon>Actinomycetota</taxon>
        <taxon>Actinomycetes</taxon>
        <taxon>Kitasatosporales</taxon>
        <taxon>Streptomycetaceae</taxon>
        <taxon>Streptomyces</taxon>
    </lineage>
</organism>
<dbReference type="Pfam" id="PF02464">
    <property type="entry name" value="CinA"/>
    <property type="match status" value="1"/>
</dbReference>
<protein>
    <recommendedName>
        <fullName evidence="2">CinA C-terminal domain-containing protein</fullName>
    </recommendedName>
</protein>
<dbReference type="NCBIfam" id="TIGR00199">
    <property type="entry name" value="PncC_domain"/>
    <property type="match status" value="1"/>
</dbReference>
<name>A0ABN1FKU6_9ACTN</name>
<gene>
    <name evidence="3" type="ORF">GCM10010394_22600</name>
</gene>
<proteinExistence type="predicted"/>
<evidence type="ECO:0000256" key="1">
    <source>
        <dbReference type="SAM" id="MobiDB-lite"/>
    </source>
</evidence>
<feature type="compositionally biased region" description="Basic and acidic residues" evidence="1">
    <location>
        <begin position="1"/>
        <end position="11"/>
    </location>
</feature>
<dbReference type="InterPro" id="IPR008136">
    <property type="entry name" value="CinA_C"/>
</dbReference>
<dbReference type="Proteomes" id="UP001500668">
    <property type="component" value="Unassembled WGS sequence"/>
</dbReference>
<reference evidence="3 4" key="1">
    <citation type="journal article" date="2019" name="Int. J. Syst. Evol. Microbiol.">
        <title>The Global Catalogue of Microorganisms (GCM) 10K type strain sequencing project: providing services to taxonomists for standard genome sequencing and annotation.</title>
        <authorList>
            <consortium name="The Broad Institute Genomics Platform"/>
            <consortium name="The Broad Institute Genome Sequencing Center for Infectious Disease"/>
            <person name="Wu L."/>
            <person name="Ma J."/>
        </authorList>
    </citation>
    <scope>NUCLEOTIDE SEQUENCE [LARGE SCALE GENOMIC DNA]</scope>
    <source>
        <strain evidence="3 4">JCM 5067</strain>
    </source>
</reference>
<dbReference type="SUPFAM" id="SSF142433">
    <property type="entry name" value="CinA-like"/>
    <property type="match status" value="1"/>
</dbReference>
<feature type="region of interest" description="Disordered" evidence="1">
    <location>
        <begin position="1"/>
        <end position="29"/>
    </location>
</feature>
<dbReference type="EMBL" id="BAAACA010000014">
    <property type="protein sequence ID" value="GAA0592803.1"/>
    <property type="molecule type" value="Genomic_DNA"/>
</dbReference>
<dbReference type="InterPro" id="IPR036653">
    <property type="entry name" value="CinA-like_C"/>
</dbReference>